<feature type="region of interest" description="Disordered" evidence="1">
    <location>
        <begin position="17"/>
        <end position="45"/>
    </location>
</feature>
<comment type="caution">
    <text evidence="2">The sequence shown here is derived from an EMBL/GenBank/DDBJ whole genome shotgun (WGS) entry which is preliminary data.</text>
</comment>
<dbReference type="EMBL" id="BAAAYX010000026">
    <property type="protein sequence ID" value="GAA3718542.1"/>
    <property type="molecule type" value="Genomic_DNA"/>
</dbReference>
<evidence type="ECO:0000313" key="2">
    <source>
        <dbReference type="EMBL" id="GAA3718542.1"/>
    </source>
</evidence>
<gene>
    <name evidence="2" type="ORF">GCM10022204_43250</name>
</gene>
<reference evidence="3" key="1">
    <citation type="journal article" date="2019" name="Int. J. Syst. Evol. Microbiol.">
        <title>The Global Catalogue of Microorganisms (GCM) 10K type strain sequencing project: providing services to taxonomists for standard genome sequencing and annotation.</title>
        <authorList>
            <consortium name="The Broad Institute Genomics Platform"/>
            <consortium name="The Broad Institute Genome Sequencing Center for Infectious Disease"/>
            <person name="Wu L."/>
            <person name="Ma J."/>
        </authorList>
    </citation>
    <scope>NUCLEOTIDE SEQUENCE [LARGE SCALE GENOMIC DNA]</scope>
    <source>
        <strain evidence="3">JCM 16548</strain>
    </source>
</reference>
<accession>A0ABP7EGI3</accession>
<evidence type="ECO:0000313" key="3">
    <source>
        <dbReference type="Proteomes" id="UP001500051"/>
    </source>
</evidence>
<protein>
    <submittedName>
        <fullName evidence="2">Uncharacterized protein</fullName>
    </submittedName>
</protein>
<proteinExistence type="predicted"/>
<keyword evidence="3" id="KW-1185">Reference proteome</keyword>
<evidence type="ECO:0000256" key="1">
    <source>
        <dbReference type="SAM" id="MobiDB-lite"/>
    </source>
</evidence>
<sequence length="68" mass="7036">MAEADWEISALGVALDGGRRVGTGADPTGGSWLHAESPPNKAKASAEARACLQRRAPCAMGTIRSLED</sequence>
<name>A0ABP7EGI3_9ACTN</name>
<organism evidence="2 3">
    <name type="scientific">Microlunatus aurantiacus</name>
    <dbReference type="NCBI Taxonomy" id="446786"/>
    <lineage>
        <taxon>Bacteria</taxon>
        <taxon>Bacillati</taxon>
        <taxon>Actinomycetota</taxon>
        <taxon>Actinomycetes</taxon>
        <taxon>Propionibacteriales</taxon>
        <taxon>Propionibacteriaceae</taxon>
        <taxon>Microlunatus</taxon>
    </lineage>
</organism>
<dbReference type="Proteomes" id="UP001500051">
    <property type="component" value="Unassembled WGS sequence"/>
</dbReference>